<comment type="caution">
    <text evidence="2">The sequence shown here is derived from an EMBL/GenBank/DDBJ whole genome shotgun (WGS) entry which is preliminary data.</text>
</comment>
<keyword evidence="1" id="KW-0732">Signal</keyword>
<evidence type="ECO:0000313" key="3">
    <source>
        <dbReference type="Proteomes" id="UP000076023"/>
    </source>
</evidence>
<accession>A0A146GE82</accession>
<organism evidence="2 3">
    <name type="scientific">Terrimicrobium sacchariphilum</name>
    <dbReference type="NCBI Taxonomy" id="690879"/>
    <lineage>
        <taxon>Bacteria</taxon>
        <taxon>Pseudomonadati</taxon>
        <taxon>Verrucomicrobiota</taxon>
        <taxon>Terrimicrobiia</taxon>
        <taxon>Terrimicrobiales</taxon>
        <taxon>Terrimicrobiaceae</taxon>
        <taxon>Terrimicrobium</taxon>
    </lineage>
</organism>
<evidence type="ECO:0000256" key="1">
    <source>
        <dbReference type="SAM" id="SignalP"/>
    </source>
</evidence>
<dbReference type="EMBL" id="BDCO01000002">
    <property type="protein sequence ID" value="GAT34798.1"/>
    <property type="molecule type" value="Genomic_DNA"/>
</dbReference>
<proteinExistence type="predicted"/>
<sequence>MIKALILATFCLPFALTSALAGLQDFDISTTREKLSQDRGRDSGNMTVTSREIRYRIDVKSRSFKPLSNVEVKYNIVYQDQQEGSKDDGLLQSHKGSQKFDKVDPNGSLVVSTEPFQLTTHQLDGNWVWANGASNKASDRVVGIWTRIYVDGQLKQEYCNPSTLSKKVDWKD</sequence>
<dbReference type="Proteomes" id="UP000076023">
    <property type="component" value="Unassembled WGS sequence"/>
</dbReference>
<dbReference type="RefSeq" id="WP_075080400.1">
    <property type="nucleotide sequence ID" value="NZ_BDCO01000002.1"/>
</dbReference>
<gene>
    <name evidence="2" type="ORF">TSACC_23232</name>
</gene>
<feature type="signal peptide" evidence="1">
    <location>
        <begin position="1"/>
        <end position="21"/>
    </location>
</feature>
<dbReference type="STRING" id="690879.TSACC_23232"/>
<dbReference type="InParanoid" id="A0A146GE82"/>
<protein>
    <submittedName>
        <fullName evidence="2">Uncharacterized protein</fullName>
    </submittedName>
</protein>
<dbReference type="OrthoDB" id="188918at2"/>
<reference evidence="3" key="1">
    <citation type="journal article" date="2017" name="Genome Announc.">
        <title>Draft Genome Sequence of Terrimicrobium sacchariphilum NM-5T, a Facultative Anaerobic Soil Bacterium of the Class Spartobacteria.</title>
        <authorList>
            <person name="Qiu Y.L."/>
            <person name="Tourlousse D.M."/>
            <person name="Matsuura N."/>
            <person name="Ohashi A."/>
            <person name="Sekiguchi Y."/>
        </authorList>
    </citation>
    <scope>NUCLEOTIDE SEQUENCE [LARGE SCALE GENOMIC DNA]</scope>
    <source>
        <strain evidence="3">NM-5</strain>
    </source>
</reference>
<name>A0A146GE82_TERSA</name>
<feature type="chain" id="PRO_5007524750" evidence="1">
    <location>
        <begin position="22"/>
        <end position="172"/>
    </location>
</feature>
<evidence type="ECO:0000313" key="2">
    <source>
        <dbReference type="EMBL" id="GAT34798.1"/>
    </source>
</evidence>
<dbReference type="AlphaFoldDB" id="A0A146GE82"/>
<keyword evidence="3" id="KW-1185">Reference proteome</keyword>